<proteinExistence type="predicted"/>
<dbReference type="Proteomes" id="UP000243006">
    <property type="component" value="Unassembled WGS sequence"/>
</dbReference>
<comment type="caution">
    <text evidence="2">The sequence shown here is derived from an EMBL/GenBank/DDBJ whole genome shotgun (WGS) entry which is preliminary data.</text>
</comment>
<dbReference type="EMBL" id="LVZM01014114">
    <property type="protein sequence ID" value="OUC43803.1"/>
    <property type="molecule type" value="Genomic_DNA"/>
</dbReference>
<protein>
    <submittedName>
        <fullName evidence="2">Uncharacterized protein</fullName>
    </submittedName>
</protein>
<sequence>MQQLPVFQQSKTKQKAQAQLGCNVVSVCFFAVLLTHLSADVFSEKRSLAASDTLQIFRPLFLLDKVRITDIDEATT</sequence>
<keyword evidence="1" id="KW-0812">Transmembrane</keyword>
<dbReference type="AlphaFoldDB" id="A0A1Y3EF88"/>
<gene>
    <name evidence="2" type="ORF">D917_02425</name>
</gene>
<evidence type="ECO:0000313" key="2">
    <source>
        <dbReference type="EMBL" id="OUC43803.1"/>
    </source>
</evidence>
<evidence type="ECO:0000313" key="3">
    <source>
        <dbReference type="Proteomes" id="UP000243006"/>
    </source>
</evidence>
<feature type="transmembrane region" description="Helical" evidence="1">
    <location>
        <begin position="20"/>
        <end position="39"/>
    </location>
</feature>
<keyword evidence="1" id="KW-0472">Membrane</keyword>
<accession>A0A1Y3EF88</accession>
<keyword evidence="1" id="KW-1133">Transmembrane helix</keyword>
<evidence type="ECO:0000256" key="1">
    <source>
        <dbReference type="SAM" id="Phobius"/>
    </source>
</evidence>
<reference evidence="2 3" key="1">
    <citation type="submission" date="2015-04" db="EMBL/GenBank/DDBJ databases">
        <title>Draft genome of the roundworm Trichinella nativa.</title>
        <authorList>
            <person name="Mitreva M."/>
        </authorList>
    </citation>
    <scope>NUCLEOTIDE SEQUENCE [LARGE SCALE GENOMIC DNA]</scope>
    <source>
        <strain evidence="2 3">ISS45</strain>
    </source>
</reference>
<organism evidence="2 3">
    <name type="scientific">Trichinella nativa</name>
    <dbReference type="NCBI Taxonomy" id="6335"/>
    <lineage>
        <taxon>Eukaryota</taxon>
        <taxon>Metazoa</taxon>
        <taxon>Ecdysozoa</taxon>
        <taxon>Nematoda</taxon>
        <taxon>Enoplea</taxon>
        <taxon>Dorylaimia</taxon>
        <taxon>Trichinellida</taxon>
        <taxon>Trichinellidae</taxon>
        <taxon>Trichinella</taxon>
    </lineage>
</organism>
<name>A0A1Y3EF88_9BILA</name>